<evidence type="ECO:0000313" key="2">
    <source>
        <dbReference type="EMBL" id="UNY99879.1"/>
    </source>
</evidence>
<dbReference type="CDD" id="cd00093">
    <property type="entry name" value="HTH_XRE"/>
    <property type="match status" value="1"/>
</dbReference>
<protein>
    <submittedName>
        <fullName evidence="2">Helix-turn-helix domain-containing protein</fullName>
    </submittedName>
</protein>
<dbReference type="PROSITE" id="PS50943">
    <property type="entry name" value="HTH_CROC1"/>
    <property type="match status" value="1"/>
</dbReference>
<feature type="domain" description="HTH cro/C1-type" evidence="1">
    <location>
        <begin position="23"/>
        <end position="63"/>
    </location>
</feature>
<dbReference type="SMART" id="SM00530">
    <property type="entry name" value="HTH_XRE"/>
    <property type="match status" value="1"/>
</dbReference>
<dbReference type="Proteomes" id="UP000829476">
    <property type="component" value="Chromosome"/>
</dbReference>
<proteinExistence type="predicted"/>
<dbReference type="Gene3D" id="1.10.260.40">
    <property type="entry name" value="lambda repressor-like DNA-binding domains"/>
    <property type="match status" value="1"/>
</dbReference>
<organism evidence="2 3">
    <name type="scientific">Zhouia spongiae</name>
    <dbReference type="NCBI Taxonomy" id="2202721"/>
    <lineage>
        <taxon>Bacteria</taxon>
        <taxon>Pseudomonadati</taxon>
        <taxon>Bacteroidota</taxon>
        <taxon>Flavobacteriia</taxon>
        <taxon>Flavobacteriales</taxon>
        <taxon>Flavobacteriaceae</taxon>
        <taxon>Zhouia</taxon>
    </lineage>
</organism>
<reference evidence="2 3" key="1">
    <citation type="journal article" date="2018" name="Int. J. Syst. Evol. Microbiol.">
        <title>Zhouia spongiae sp. nov., isolated from a marine sponge.</title>
        <authorList>
            <person name="Zhuang L."/>
            <person name="Lin B."/>
            <person name="Qin F."/>
            <person name="Luo L."/>
        </authorList>
    </citation>
    <scope>NUCLEOTIDE SEQUENCE [LARGE SCALE GENOMIC DNA]</scope>
    <source>
        <strain evidence="2 3">HN-Y44</strain>
    </source>
</reference>
<dbReference type="InterPro" id="IPR010982">
    <property type="entry name" value="Lambda_DNA-bd_dom_sf"/>
</dbReference>
<dbReference type="InterPro" id="IPR001387">
    <property type="entry name" value="Cro/C1-type_HTH"/>
</dbReference>
<sequence length="69" mass="8081">MSKEVYNRIKAVLAEQGKTNNWLADELEMNRTTVSKWCRNEMQPRVETLFQIARVLGIDVRELLISTKD</sequence>
<dbReference type="SUPFAM" id="SSF47413">
    <property type="entry name" value="lambda repressor-like DNA-binding domains"/>
    <property type="match status" value="1"/>
</dbReference>
<dbReference type="Pfam" id="PF01381">
    <property type="entry name" value="HTH_3"/>
    <property type="match status" value="1"/>
</dbReference>
<dbReference type="RefSeq" id="WP_242938248.1">
    <property type="nucleotide sequence ID" value="NZ_CP094326.1"/>
</dbReference>
<accession>A0ABY3YQS1</accession>
<evidence type="ECO:0000313" key="3">
    <source>
        <dbReference type="Proteomes" id="UP000829476"/>
    </source>
</evidence>
<evidence type="ECO:0000259" key="1">
    <source>
        <dbReference type="PROSITE" id="PS50943"/>
    </source>
</evidence>
<name>A0ABY3YQS1_9FLAO</name>
<gene>
    <name evidence="2" type="ORF">MQE36_05900</name>
</gene>
<keyword evidence="3" id="KW-1185">Reference proteome</keyword>
<dbReference type="EMBL" id="CP094326">
    <property type="protein sequence ID" value="UNY99879.1"/>
    <property type="molecule type" value="Genomic_DNA"/>
</dbReference>